<keyword evidence="13" id="KW-0469">Meiosis</keyword>
<accession>A0A168AID7</accession>
<evidence type="ECO:0000256" key="15">
    <source>
        <dbReference type="ARBA" id="ARBA00064962"/>
    </source>
</evidence>
<evidence type="ECO:0000256" key="3">
    <source>
        <dbReference type="ARBA" id="ARBA00010015"/>
    </source>
</evidence>
<feature type="compositionally biased region" description="Low complexity" evidence="17">
    <location>
        <begin position="93"/>
        <end position="105"/>
    </location>
</feature>
<dbReference type="FunFam" id="1.10.150.110:FF:000001">
    <property type="entry name" value="Putative Crossover junction endonuclease MUS81"/>
    <property type="match status" value="1"/>
</dbReference>
<evidence type="ECO:0000256" key="4">
    <source>
        <dbReference type="ARBA" id="ARBA00022722"/>
    </source>
</evidence>
<evidence type="ECO:0000256" key="9">
    <source>
        <dbReference type="ARBA" id="ARBA00022842"/>
    </source>
</evidence>
<feature type="region of interest" description="Disordered" evidence="17">
    <location>
        <begin position="79"/>
        <end position="122"/>
    </location>
</feature>
<dbReference type="GO" id="GO:0006308">
    <property type="term" value="P:DNA catabolic process"/>
    <property type="evidence" value="ECO:0007669"/>
    <property type="project" value="UniProtKB-UniRule"/>
</dbReference>
<dbReference type="GO" id="GO:0031297">
    <property type="term" value="P:replication fork processing"/>
    <property type="evidence" value="ECO:0007669"/>
    <property type="project" value="UniProtKB-ARBA"/>
</dbReference>
<keyword evidence="7 16" id="KW-0227">DNA damage</keyword>
<evidence type="ECO:0000256" key="14">
    <source>
        <dbReference type="ARBA" id="ARBA00058015"/>
    </source>
</evidence>
<evidence type="ECO:0000256" key="5">
    <source>
        <dbReference type="ARBA" id="ARBA00022723"/>
    </source>
</evidence>
<evidence type="ECO:0000256" key="16">
    <source>
        <dbReference type="RuleBase" id="RU369042"/>
    </source>
</evidence>
<dbReference type="EMBL" id="AZGZ01000007">
    <property type="protein sequence ID" value="KZZ93959.1"/>
    <property type="molecule type" value="Genomic_DNA"/>
</dbReference>
<dbReference type="FunFam" id="3.40.50.10130:FF:000003">
    <property type="entry name" value="Crossover junction endonuclease MUS81"/>
    <property type="match status" value="1"/>
</dbReference>
<gene>
    <name evidence="19" type="ORF">AAP_02052</name>
</gene>
<dbReference type="GO" id="GO:0046872">
    <property type="term" value="F:metal ion binding"/>
    <property type="evidence" value="ECO:0007669"/>
    <property type="project" value="UniProtKB-UniRule"/>
</dbReference>
<dbReference type="GO" id="GO:0048257">
    <property type="term" value="F:3'-flap endonuclease activity"/>
    <property type="evidence" value="ECO:0007669"/>
    <property type="project" value="TreeGrafter"/>
</dbReference>
<dbReference type="InterPro" id="IPR006166">
    <property type="entry name" value="ERCC4_domain"/>
</dbReference>
<keyword evidence="9 16" id="KW-0460">Magnesium</keyword>
<dbReference type="InterPro" id="IPR033309">
    <property type="entry name" value="Mus81"/>
</dbReference>
<dbReference type="GO" id="GO:0008821">
    <property type="term" value="F:crossover junction DNA endonuclease activity"/>
    <property type="evidence" value="ECO:0007669"/>
    <property type="project" value="UniProtKB-UniRule"/>
</dbReference>
<comment type="function">
    <text evidence="14 16">Interacts with EME1 to form a DNA structure-specific endonuclease with substrate preference for branched DNA structures with a 5'-end at the branch nick. Typical substrates include 3'-flap structures, D-loops, replication forks and nicked Holliday junctions. May be required in mitosis for the processing of stalled or collapsed replication fork intermediates. May be required in meiosis for the repair of meiosis-specific double strand breaks subsequent to single-end invasion (SEI).</text>
</comment>
<dbReference type="InterPro" id="IPR047416">
    <property type="entry name" value="XPF_nuclease_Mus81"/>
</dbReference>
<dbReference type="SUPFAM" id="SSF47802">
    <property type="entry name" value="DNA polymerase beta, N-terminal domain-like"/>
    <property type="match status" value="1"/>
</dbReference>
<evidence type="ECO:0000256" key="17">
    <source>
        <dbReference type="SAM" id="MobiDB-lite"/>
    </source>
</evidence>
<dbReference type="Proteomes" id="UP000242877">
    <property type="component" value="Unassembled WGS sequence"/>
</dbReference>
<dbReference type="InterPro" id="IPR042530">
    <property type="entry name" value="EME1/EME2_C"/>
</dbReference>
<dbReference type="CDD" id="cd20074">
    <property type="entry name" value="XPF_nuclease_Mus81"/>
    <property type="match status" value="1"/>
</dbReference>
<dbReference type="OrthoDB" id="5963188at2759"/>
<dbReference type="FunFam" id="1.10.10.10:FF:000307">
    <property type="entry name" value="Crossover junction endonuclease MUS81"/>
    <property type="match status" value="1"/>
</dbReference>
<dbReference type="InterPro" id="IPR047417">
    <property type="entry name" value="WHD_MUS81"/>
</dbReference>
<keyword evidence="6 16" id="KW-0255">Endonuclease</keyword>
<evidence type="ECO:0000256" key="6">
    <source>
        <dbReference type="ARBA" id="ARBA00022759"/>
    </source>
</evidence>
<dbReference type="Pfam" id="PF21136">
    <property type="entry name" value="WHD_MUS81"/>
    <property type="match status" value="1"/>
</dbReference>
<keyword evidence="5 16" id="KW-0479">Metal-binding</keyword>
<protein>
    <recommendedName>
        <fullName evidence="16">Crossover junction endonuclease MUS81</fullName>
        <ecNumber evidence="16">3.1.22.-</ecNumber>
    </recommendedName>
</protein>
<comment type="subunit">
    <text evidence="15 16">Interacts with EME1.</text>
</comment>
<name>A0A168AID7_9EURO</name>
<sequence length="584" mass="65949">MADEQCANPLLLGWVKEMWDTAQLRNTKSDFVYGKAYRSLKAYPCRIEHPSEAQALQGIGPSICEKLTQKLEEYCREHGLPMPEKPRGRKRAAAAAANAATQPEAAPAPPKPPKRKKTDKEYVPKRRGGAYGILFGLGTLDRYDTEGMTKSELIAVSQPHSDSSYTIPPPGHTNHTAWDSMKTLISKGLVQETGPRFGRQYLLTEQGWKVLDAMRPASLDRPTAIERETLEVIPDDIPVLSSREPSEQSDLPVQPVPENLENYDKTAFTGQFESVLLPPDSFTVELIIDHREVRARNDRDFFQRAFEEQGIFPSSRALDLGDFVWVAKLKDPTFLQQYGDGTDEVMLSHIVERKRKSDLIESIKGGRFNEQKFRLQRSGIQNIIYVVEESALSDMNQANYAEHMFSAKAKTMVVDKFFVKETANIQATVKYLSKLTYKLREMFTGPNATRKLYYIPTKQIRGGMQGYQDMIAHLRSKHDARTIHVVAFPTFSFLCSKSKMLTLRDIYIKMLMSIRGVSAEKALAIQKIWPVPKVLMRAYQTELARGGRQAADSMISNRLGQEVGPAKIQKVLSKKIADVWLLSA</sequence>
<dbReference type="InterPro" id="IPR011335">
    <property type="entry name" value="Restrct_endonuc-II-like"/>
</dbReference>
<keyword evidence="8 16" id="KW-0378">Hydrolase</keyword>
<dbReference type="GO" id="GO:0003677">
    <property type="term" value="F:DNA binding"/>
    <property type="evidence" value="ECO:0007669"/>
    <property type="project" value="UniProtKB-UniRule"/>
</dbReference>
<dbReference type="VEuPathDB" id="FungiDB:AAP_02052"/>
<dbReference type="Gene3D" id="1.10.10.10">
    <property type="entry name" value="Winged helix-like DNA-binding domain superfamily/Winged helix DNA-binding domain"/>
    <property type="match status" value="1"/>
</dbReference>
<dbReference type="InterPro" id="IPR010996">
    <property type="entry name" value="HHH_MUS81"/>
</dbReference>
<comment type="similarity">
    <text evidence="3 16">Belongs to the XPF family.</text>
</comment>
<reference evidence="19 20" key="1">
    <citation type="journal article" date="2016" name="Genome Biol. Evol.">
        <title>Divergent and convergent evolution of fungal pathogenicity.</title>
        <authorList>
            <person name="Shang Y."/>
            <person name="Xiao G."/>
            <person name="Zheng P."/>
            <person name="Cen K."/>
            <person name="Zhan S."/>
            <person name="Wang C."/>
        </authorList>
    </citation>
    <scope>NUCLEOTIDE SEQUENCE [LARGE SCALE GENOMIC DNA]</scope>
    <source>
        <strain evidence="19 20">ARSEF 7405</strain>
    </source>
</reference>
<dbReference type="PANTHER" id="PTHR13451:SF0">
    <property type="entry name" value="CROSSOVER JUNCTION ENDONUCLEASE MUS81"/>
    <property type="match status" value="1"/>
</dbReference>
<dbReference type="Pfam" id="PF14716">
    <property type="entry name" value="HHH_8"/>
    <property type="match status" value="1"/>
</dbReference>
<evidence type="ECO:0000256" key="13">
    <source>
        <dbReference type="ARBA" id="ARBA00023254"/>
    </source>
</evidence>
<dbReference type="SUPFAM" id="SSF52980">
    <property type="entry name" value="Restriction endonuclease-like"/>
    <property type="match status" value="1"/>
</dbReference>
<evidence type="ECO:0000256" key="12">
    <source>
        <dbReference type="ARBA" id="ARBA00023242"/>
    </source>
</evidence>
<evidence type="ECO:0000256" key="1">
    <source>
        <dbReference type="ARBA" id="ARBA00001946"/>
    </source>
</evidence>
<comment type="caution">
    <text evidence="19">The sequence shown here is derived from an EMBL/GenBank/DDBJ whole genome shotgun (WGS) entry which is preliminary data.</text>
</comment>
<dbReference type="AlphaFoldDB" id="A0A168AID7"/>
<organism evidence="19 20">
    <name type="scientific">Ascosphaera apis ARSEF 7405</name>
    <dbReference type="NCBI Taxonomy" id="392613"/>
    <lineage>
        <taxon>Eukaryota</taxon>
        <taxon>Fungi</taxon>
        <taxon>Dikarya</taxon>
        <taxon>Ascomycota</taxon>
        <taxon>Pezizomycotina</taxon>
        <taxon>Eurotiomycetes</taxon>
        <taxon>Eurotiomycetidae</taxon>
        <taxon>Onygenales</taxon>
        <taxon>Ascosphaeraceae</taxon>
        <taxon>Ascosphaera</taxon>
    </lineage>
</organism>
<dbReference type="CDD" id="cd21036">
    <property type="entry name" value="WH_MUS81"/>
    <property type="match status" value="1"/>
</dbReference>
<dbReference type="SMART" id="SM00891">
    <property type="entry name" value="ERCC4"/>
    <property type="match status" value="1"/>
</dbReference>
<keyword evidence="4 16" id="KW-0540">Nuclease</keyword>
<comment type="subcellular location">
    <subcellularLocation>
        <location evidence="2 16">Nucleus</location>
    </subcellularLocation>
</comment>
<dbReference type="InterPro" id="IPR036388">
    <property type="entry name" value="WH-like_DNA-bd_sf"/>
</dbReference>
<evidence type="ECO:0000256" key="11">
    <source>
        <dbReference type="ARBA" id="ARBA00023204"/>
    </source>
</evidence>
<dbReference type="GO" id="GO:0048476">
    <property type="term" value="C:Holliday junction resolvase complex"/>
    <property type="evidence" value="ECO:0007669"/>
    <property type="project" value="UniProtKB-UniRule"/>
</dbReference>
<keyword evidence="12 16" id="KW-0539">Nucleus</keyword>
<dbReference type="GO" id="GO:0000727">
    <property type="term" value="P:double-strand break repair via break-induced replication"/>
    <property type="evidence" value="ECO:0007669"/>
    <property type="project" value="UniProtKB-UniRule"/>
</dbReference>
<keyword evidence="10 16" id="KW-0233">DNA recombination</keyword>
<feature type="domain" description="ERCC4" evidence="18">
    <location>
        <begin position="285"/>
        <end position="391"/>
    </location>
</feature>
<comment type="cofactor">
    <cofactor evidence="1 16">
        <name>Mg(2+)</name>
        <dbReference type="ChEBI" id="CHEBI:18420"/>
    </cofactor>
</comment>
<evidence type="ECO:0000259" key="18">
    <source>
        <dbReference type="SMART" id="SM00891"/>
    </source>
</evidence>
<evidence type="ECO:0000256" key="8">
    <source>
        <dbReference type="ARBA" id="ARBA00022801"/>
    </source>
</evidence>
<dbReference type="GO" id="GO:0000712">
    <property type="term" value="P:resolution of meiotic recombination intermediates"/>
    <property type="evidence" value="ECO:0007669"/>
    <property type="project" value="UniProtKB-ARBA"/>
</dbReference>
<evidence type="ECO:0000256" key="7">
    <source>
        <dbReference type="ARBA" id="ARBA00022763"/>
    </source>
</evidence>
<dbReference type="EC" id="3.1.22.-" evidence="16"/>
<keyword evidence="11 16" id="KW-0234">DNA repair</keyword>
<dbReference type="PANTHER" id="PTHR13451">
    <property type="entry name" value="CLASS II CROSSOVER JUNCTION ENDONUCLEASE MUS81"/>
    <property type="match status" value="1"/>
</dbReference>
<dbReference type="InterPro" id="IPR027421">
    <property type="entry name" value="DNA_pol_lamdba_lyase_dom_sf"/>
</dbReference>
<dbReference type="Gene3D" id="3.40.50.10130">
    <property type="match status" value="1"/>
</dbReference>
<dbReference type="GO" id="GO:0031573">
    <property type="term" value="P:mitotic intra-S DNA damage checkpoint signaling"/>
    <property type="evidence" value="ECO:0007669"/>
    <property type="project" value="TreeGrafter"/>
</dbReference>
<evidence type="ECO:0000313" key="19">
    <source>
        <dbReference type="EMBL" id="KZZ93959.1"/>
    </source>
</evidence>
<dbReference type="Gene3D" id="1.10.150.110">
    <property type="entry name" value="DNA polymerase beta, N-terminal domain-like"/>
    <property type="match status" value="1"/>
</dbReference>
<dbReference type="Gene3D" id="1.10.150.670">
    <property type="entry name" value="Crossover junction endonuclease EME1, DNA-binding domain"/>
    <property type="match status" value="1"/>
</dbReference>
<evidence type="ECO:0000256" key="2">
    <source>
        <dbReference type="ARBA" id="ARBA00004123"/>
    </source>
</evidence>
<proteinExistence type="inferred from homology"/>
<evidence type="ECO:0000313" key="20">
    <source>
        <dbReference type="Proteomes" id="UP000242877"/>
    </source>
</evidence>
<dbReference type="GO" id="GO:0005634">
    <property type="term" value="C:nucleus"/>
    <property type="evidence" value="ECO:0007669"/>
    <property type="project" value="UniProtKB-SubCell"/>
</dbReference>
<evidence type="ECO:0000256" key="10">
    <source>
        <dbReference type="ARBA" id="ARBA00023172"/>
    </source>
</evidence>
<keyword evidence="20" id="KW-1185">Reference proteome</keyword>
<dbReference type="Pfam" id="PF02732">
    <property type="entry name" value="ERCC4"/>
    <property type="match status" value="1"/>
</dbReference>